<dbReference type="RefSeq" id="WP_390287085.1">
    <property type="nucleotide sequence ID" value="NZ_JBHUDI010000005.1"/>
</dbReference>
<reference evidence="2 3" key="1">
    <citation type="journal article" date="2019" name="Int. J. Syst. Evol. Microbiol.">
        <title>The Global Catalogue of Microorganisms (GCM) 10K type strain sequencing project: providing services to taxonomists for standard genome sequencing and annotation.</title>
        <authorList>
            <consortium name="The Broad Institute Genomics Platform"/>
            <consortium name="The Broad Institute Genome Sequencing Center for Infectious Disease"/>
            <person name="Wu L."/>
            <person name="Ma J."/>
        </authorList>
    </citation>
    <scope>NUCLEOTIDE SEQUENCE [LARGE SCALE GENOMIC DNA]</scope>
    <source>
        <strain evidence="2 3">CGMCC 1.12230</strain>
    </source>
</reference>
<keyword evidence="1" id="KW-0472">Membrane</keyword>
<comment type="caution">
    <text evidence="2">The sequence shown here is derived from an EMBL/GenBank/DDBJ whole genome shotgun (WGS) entry which is preliminary data.</text>
</comment>
<organism evidence="2 3">
    <name type="scientific">Haloarchaeobius amylolyticus</name>
    <dbReference type="NCBI Taxonomy" id="1198296"/>
    <lineage>
        <taxon>Archaea</taxon>
        <taxon>Methanobacteriati</taxon>
        <taxon>Methanobacteriota</taxon>
        <taxon>Stenosarchaea group</taxon>
        <taxon>Halobacteria</taxon>
        <taxon>Halobacteriales</taxon>
        <taxon>Halorubellaceae</taxon>
        <taxon>Haloarchaeobius</taxon>
    </lineage>
</organism>
<dbReference type="Proteomes" id="UP001597076">
    <property type="component" value="Unassembled WGS sequence"/>
</dbReference>
<keyword evidence="1" id="KW-0812">Transmembrane</keyword>
<feature type="transmembrane region" description="Helical" evidence="1">
    <location>
        <begin position="20"/>
        <end position="41"/>
    </location>
</feature>
<sequence length="42" mass="4577">MNTLIDAAVLATETELPMDLVGWGALVLGLLVAVAWTLYLYR</sequence>
<dbReference type="AlphaFoldDB" id="A0ABD6BHK2"/>
<keyword evidence="3" id="KW-1185">Reference proteome</keyword>
<keyword evidence="1" id="KW-1133">Transmembrane helix</keyword>
<accession>A0ABD6BHK2</accession>
<proteinExistence type="predicted"/>
<gene>
    <name evidence="2" type="ORF">ACFR99_10620</name>
</gene>
<evidence type="ECO:0000256" key="1">
    <source>
        <dbReference type="SAM" id="Phobius"/>
    </source>
</evidence>
<protein>
    <submittedName>
        <fullName evidence="2">Uncharacterized protein</fullName>
    </submittedName>
</protein>
<evidence type="ECO:0000313" key="3">
    <source>
        <dbReference type="Proteomes" id="UP001597076"/>
    </source>
</evidence>
<name>A0ABD6BHK2_9EURY</name>
<evidence type="ECO:0000313" key="2">
    <source>
        <dbReference type="EMBL" id="MFD1564002.1"/>
    </source>
</evidence>
<dbReference type="EMBL" id="JBHUDI010000005">
    <property type="protein sequence ID" value="MFD1564002.1"/>
    <property type="molecule type" value="Genomic_DNA"/>
</dbReference>